<protein>
    <submittedName>
        <fullName evidence="2">Uncharacterized protein</fullName>
    </submittedName>
</protein>
<evidence type="ECO:0000256" key="1">
    <source>
        <dbReference type="SAM" id="MobiDB-lite"/>
    </source>
</evidence>
<reference evidence="2" key="1">
    <citation type="submission" date="2007-02" db="EMBL/GenBank/DDBJ databases">
        <title>Complete sequence of Mycobacterium sp. JLS.</title>
        <authorList>
            <consortium name="US DOE Joint Genome Institute"/>
            <person name="Copeland A."/>
            <person name="Lucas S."/>
            <person name="Lapidus A."/>
            <person name="Barry K."/>
            <person name="Detter J.C."/>
            <person name="Glavina del Rio T."/>
            <person name="Hammon N."/>
            <person name="Israni S."/>
            <person name="Dalin E."/>
            <person name="Tice H."/>
            <person name="Pitluck S."/>
            <person name="Chain P."/>
            <person name="Malfatti S."/>
            <person name="Shin M."/>
            <person name="Vergez L."/>
            <person name="Schmutz J."/>
            <person name="Larimer F."/>
            <person name="Land M."/>
            <person name="Hauser L."/>
            <person name="Kyrpides N."/>
            <person name="Mikhailova N."/>
            <person name="Miller C.D."/>
            <person name="Anderson A.J."/>
            <person name="Sims R.C."/>
            <person name="Richardson P."/>
        </authorList>
    </citation>
    <scope>NUCLEOTIDE SEQUENCE [LARGE SCALE GENOMIC DNA]</scope>
    <source>
        <strain evidence="2">JLS</strain>
    </source>
</reference>
<dbReference type="AlphaFoldDB" id="A0A5Q5CI10"/>
<dbReference type="EMBL" id="CP000580">
    <property type="protein sequence ID" value="ABN98817.1"/>
    <property type="molecule type" value="Genomic_DNA"/>
</dbReference>
<sequence>MPAPAPVAEIGQGHHPPRRVGSTMPRSCGNRPGRRDMADLKELADQTAEELLKAIRGHARKAKSEELLNLAQAYSFVVSTEVGTRLADESATAAAEIEAGLIGSISPQ</sequence>
<dbReference type="KEGG" id="mjl:Mjls_3038"/>
<organism evidence="2">
    <name type="scientific">Mycobacterium sp. (strain JLS)</name>
    <dbReference type="NCBI Taxonomy" id="164757"/>
    <lineage>
        <taxon>Bacteria</taxon>
        <taxon>Bacillati</taxon>
        <taxon>Actinomycetota</taxon>
        <taxon>Actinomycetes</taxon>
        <taxon>Mycobacteriales</taxon>
        <taxon>Mycobacteriaceae</taxon>
        <taxon>Mycobacterium</taxon>
    </lineage>
</organism>
<feature type="region of interest" description="Disordered" evidence="1">
    <location>
        <begin position="1"/>
        <end position="35"/>
    </location>
</feature>
<evidence type="ECO:0000313" key="2">
    <source>
        <dbReference type="EMBL" id="ABN98817.1"/>
    </source>
</evidence>
<name>A0A5Q5CI10_MYCSJ</name>
<proteinExistence type="predicted"/>
<gene>
    <name evidence="2" type="ordered locus">Mjls_3038</name>
</gene>
<accession>A0A5Q5CI10</accession>